<evidence type="ECO:0000256" key="3">
    <source>
        <dbReference type="ARBA" id="ARBA00022452"/>
    </source>
</evidence>
<dbReference type="Pfam" id="PF07715">
    <property type="entry name" value="Plug"/>
    <property type="match status" value="1"/>
</dbReference>
<dbReference type="InterPro" id="IPR036942">
    <property type="entry name" value="Beta-barrel_TonB_sf"/>
</dbReference>
<proteinExistence type="inferred from homology"/>
<dbReference type="InterPro" id="IPR012910">
    <property type="entry name" value="Plug_dom"/>
</dbReference>
<dbReference type="InterPro" id="IPR037066">
    <property type="entry name" value="Plug_dom_sf"/>
</dbReference>
<evidence type="ECO:0000256" key="9">
    <source>
        <dbReference type="RuleBase" id="RU003357"/>
    </source>
</evidence>
<keyword evidence="6 8" id="KW-0472">Membrane</keyword>
<dbReference type="Gene3D" id="2.170.130.10">
    <property type="entry name" value="TonB-dependent receptor, plug domain"/>
    <property type="match status" value="1"/>
</dbReference>
<evidence type="ECO:0000313" key="14">
    <source>
        <dbReference type="Proteomes" id="UP001239019"/>
    </source>
</evidence>
<keyword evidence="10" id="KW-0732">Signal</keyword>
<dbReference type="Pfam" id="PF00593">
    <property type="entry name" value="TonB_dep_Rec_b-barrel"/>
    <property type="match status" value="1"/>
</dbReference>
<feature type="signal peptide" evidence="10">
    <location>
        <begin position="1"/>
        <end position="32"/>
    </location>
</feature>
<dbReference type="PROSITE" id="PS52016">
    <property type="entry name" value="TONB_DEPENDENT_REC_3"/>
    <property type="match status" value="1"/>
</dbReference>
<keyword evidence="14" id="KW-1185">Reference proteome</keyword>
<name>A0ABU0W2U2_9GAMM</name>
<dbReference type="InterPro" id="IPR000531">
    <property type="entry name" value="Beta-barrel_TonB"/>
</dbReference>
<comment type="caution">
    <text evidence="13">The sequence shown here is derived from an EMBL/GenBank/DDBJ whole genome shotgun (WGS) entry which is preliminary data.</text>
</comment>
<evidence type="ECO:0000256" key="5">
    <source>
        <dbReference type="ARBA" id="ARBA00023077"/>
    </source>
</evidence>
<dbReference type="PANTHER" id="PTHR30069:SF27">
    <property type="entry name" value="BLL4766 PROTEIN"/>
    <property type="match status" value="1"/>
</dbReference>
<dbReference type="RefSeq" id="WP_306726766.1">
    <property type="nucleotide sequence ID" value="NZ_JAVDDT010000001.1"/>
</dbReference>
<evidence type="ECO:0000256" key="6">
    <source>
        <dbReference type="ARBA" id="ARBA00023136"/>
    </source>
</evidence>
<dbReference type="SUPFAM" id="SSF56935">
    <property type="entry name" value="Porins"/>
    <property type="match status" value="1"/>
</dbReference>
<sequence>MSFSRRHFRPGQCLVALTVTLAGMAATPGLQADIQLLTEDAYLEDMPRILTGSRLRQATGDSPVSVTVIDREMIEHSGAREIQELLRLVPGMVVSYTFGHWASVTPGFGAEGYSRRLEVLIDGRSVYTPSFGGVPWAALPYSVSDIERIEVTRGPNSHAFGTNALLGTINIITRDPADRSGGEFEVLAGDDFVHRLQVRQFGSSERTDWSLSAAQWGDHGFDSRVTEFDGKSHRFINGQLRVLTGPSSHVMLRGGYNRGRHEWGRSHPAFEPPREQYWQMHFGQMNWEYQTQSGNLLEFRFDHSVERIEEDYYTRPLPALGFTQVYIDEYRKSLRTEAELQHTIEAGGRSRFLWGLGWREDEVRSPPAYFPDGPASNTFLRTFAQMEWQATERMTFNAGAMLENDQITGTDLSPRLGLNFHATPQHTVRLAAARATRTPVLIEEMGDWSIDMPVDRRQIVFASGGLQRETVDSIELGHVFESADGRMTVDTRIHYDEIRDMIMYLAAPFPEDPYDGFAIDFDNTDEATVRGLETEVEFRPTVHNRFRLAYSLKDISSTDTLTEISESGPRHNISLFGLHRLSGQTEISGQYFYYSAYNIMNLNDGVERTRRLDLRLSHRLDPQPDSTRVALVIQSVQGTYDDSRPRNRFDRRIFGEIRIPF</sequence>
<keyword evidence="2 8" id="KW-0813">Transport</keyword>
<keyword evidence="5 9" id="KW-0798">TonB box</keyword>
<evidence type="ECO:0000313" key="13">
    <source>
        <dbReference type="EMBL" id="MDQ2068279.1"/>
    </source>
</evidence>
<gene>
    <name evidence="13" type="ORF">RBH19_00140</name>
</gene>
<evidence type="ECO:0000256" key="8">
    <source>
        <dbReference type="PROSITE-ProRule" id="PRU01360"/>
    </source>
</evidence>
<accession>A0ABU0W2U2</accession>
<dbReference type="Gene3D" id="2.40.170.20">
    <property type="entry name" value="TonB-dependent receptor, beta-barrel domain"/>
    <property type="match status" value="1"/>
</dbReference>
<feature type="chain" id="PRO_5047336047" evidence="10">
    <location>
        <begin position="33"/>
        <end position="661"/>
    </location>
</feature>
<evidence type="ECO:0000256" key="1">
    <source>
        <dbReference type="ARBA" id="ARBA00004571"/>
    </source>
</evidence>
<feature type="domain" description="TonB-dependent receptor plug" evidence="12">
    <location>
        <begin position="61"/>
        <end position="168"/>
    </location>
</feature>
<keyword evidence="3 8" id="KW-1134">Transmembrane beta strand</keyword>
<evidence type="ECO:0000256" key="4">
    <source>
        <dbReference type="ARBA" id="ARBA00022692"/>
    </source>
</evidence>
<feature type="domain" description="TonB-dependent receptor-like beta-barrel" evidence="11">
    <location>
        <begin position="253"/>
        <end position="621"/>
    </location>
</feature>
<evidence type="ECO:0000256" key="10">
    <source>
        <dbReference type="SAM" id="SignalP"/>
    </source>
</evidence>
<reference evidence="13 14" key="1">
    <citation type="submission" date="2023-08" db="EMBL/GenBank/DDBJ databases">
        <title>Whole-genome sequencing of halo(alkali)philic microorganisms from hypersaline lakes.</title>
        <authorList>
            <person name="Sorokin D.Y."/>
            <person name="Abbas B."/>
            <person name="Merkel A.Y."/>
        </authorList>
    </citation>
    <scope>NUCLEOTIDE SEQUENCE [LARGE SCALE GENOMIC DNA]</scope>
    <source>
        <strain evidence="13 14">AB-CW4</strain>
    </source>
</reference>
<dbReference type="EMBL" id="JAVDDT010000001">
    <property type="protein sequence ID" value="MDQ2068279.1"/>
    <property type="molecule type" value="Genomic_DNA"/>
</dbReference>
<keyword evidence="4 8" id="KW-0812">Transmembrane</keyword>
<evidence type="ECO:0000256" key="2">
    <source>
        <dbReference type="ARBA" id="ARBA00022448"/>
    </source>
</evidence>
<dbReference type="Proteomes" id="UP001239019">
    <property type="component" value="Unassembled WGS sequence"/>
</dbReference>
<protein>
    <submittedName>
        <fullName evidence="13">TonB-dependent receptor</fullName>
    </submittedName>
</protein>
<dbReference type="InterPro" id="IPR039426">
    <property type="entry name" value="TonB-dep_rcpt-like"/>
</dbReference>
<evidence type="ECO:0000259" key="11">
    <source>
        <dbReference type="Pfam" id="PF00593"/>
    </source>
</evidence>
<organism evidence="13 14">
    <name type="scientific">Natronospira bacteriovora</name>
    <dbReference type="NCBI Taxonomy" id="3069753"/>
    <lineage>
        <taxon>Bacteria</taxon>
        <taxon>Pseudomonadati</taxon>
        <taxon>Pseudomonadota</taxon>
        <taxon>Gammaproteobacteria</taxon>
        <taxon>Natronospirales</taxon>
        <taxon>Natronospiraceae</taxon>
        <taxon>Natronospira</taxon>
    </lineage>
</organism>
<dbReference type="PANTHER" id="PTHR30069">
    <property type="entry name" value="TONB-DEPENDENT OUTER MEMBRANE RECEPTOR"/>
    <property type="match status" value="1"/>
</dbReference>
<evidence type="ECO:0000259" key="12">
    <source>
        <dbReference type="Pfam" id="PF07715"/>
    </source>
</evidence>
<comment type="subcellular location">
    <subcellularLocation>
        <location evidence="1 8">Cell outer membrane</location>
        <topology evidence="1 8">Multi-pass membrane protein</topology>
    </subcellularLocation>
</comment>
<keyword evidence="13" id="KW-0675">Receptor</keyword>
<comment type="similarity">
    <text evidence="8 9">Belongs to the TonB-dependent receptor family.</text>
</comment>
<evidence type="ECO:0000256" key="7">
    <source>
        <dbReference type="ARBA" id="ARBA00023237"/>
    </source>
</evidence>
<keyword evidence="7 8" id="KW-0998">Cell outer membrane</keyword>